<dbReference type="Proteomes" id="UP000198915">
    <property type="component" value="Unassembled WGS sequence"/>
</dbReference>
<dbReference type="Pfam" id="PF14038">
    <property type="entry name" value="YqzE"/>
    <property type="match status" value="1"/>
</dbReference>
<evidence type="ECO:0000313" key="1">
    <source>
        <dbReference type="EMBL" id="SFJ76943.1"/>
    </source>
</evidence>
<dbReference type="STRING" id="1884381.SAMN05518846_105203"/>
<keyword evidence="2" id="KW-1185">Reference proteome</keyword>
<gene>
    <name evidence="1" type="ORF">SAMN05518846_105203</name>
</gene>
<accession>A0A1I3U2G6</accession>
<sequence length="53" mass="6715">MSFQEYLKFLTRLFVQYMETPKDERRQRKMPRESWSSRWFGAIPMSIKLLWRK</sequence>
<dbReference type="EMBL" id="FORT01000005">
    <property type="protein sequence ID" value="SFJ76943.1"/>
    <property type="molecule type" value="Genomic_DNA"/>
</dbReference>
<dbReference type="AlphaFoldDB" id="A0A1I3U2G6"/>
<proteinExistence type="predicted"/>
<dbReference type="GeneID" id="301130504"/>
<dbReference type="InterPro" id="IPR025622">
    <property type="entry name" value="YqzE"/>
</dbReference>
<organism evidence="1 2">
    <name type="scientific">Brevibacillus centrosporus</name>
    <dbReference type="NCBI Taxonomy" id="54910"/>
    <lineage>
        <taxon>Bacteria</taxon>
        <taxon>Bacillati</taxon>
        <taxon>Bacillota</taxon>
        <taxon>Bacilli</taxon>
        <taxon>Bacillales</taxon>
        <taxon>Paenibacillaceae</taxon>
        <taxon>Brevibacillus</taxon>
    </lineage>
</organism>
<dbReference type="RefSeq" id="WP_092268094.1">
    <property type="nucleotide sequence ID" value="NZ_BJOE01000003.1"/>
</dbReference>
<protein>
    <submittedName>
        <fullName evidence="1">YqzE-like protein</fullName>
    </submittedName>
</protein>
<evidence type="ECO:0000313" key="2">
    <source>
        <dbReference type="Proteomes" id="UP000198915"/>
    </source>
</evidence>
<name>A0A1I3U2G6_9BACL</name>
<reference evidence="2" key="1">
    <citation type="submission" date="2016-10" db="EMBL/GenBank/DDBJ databases">
        <authorList>
            <person name="Varghese N."/>
            <person name="Submissions S."/>
        </authorList>
    </citation>
    <scope>NUCLEOTIDE SEQUENCE [LARGE SCALE GENOMIC DNA]</scope>
    <source>
        <strain evidence="2">OK042</strain>
    </source>
</reference>